<evidence type="ECO:0000256" key="1">
    <source>
        <dbReference type="ARBA" id="ARBA00023016"/>
    </source>
</evidence>
<evidence type="ECO:0000256" key="6">
    <source>
        <dbReference type="SAM" id="MobiDB-lite"/>
    </source>
</evidence>
<dbReference type="GO" id="GO:0046872">
    <property type="term" value="F:metal ion binding"/>
    <property type="evidence" value="ECO:0007669"/>
    <property type="project" value="UniProtKB-KW"/>
</dbReference>
<dbReference type="PROSITE" id="PS01031">
    <property type="entry name" value="SHSP"/>
    <property type="match status" value="1"/>
</dbReference>
<feature type="binding site" evidence="3">
    <location>
        <position position="96"/>
    </location>
    <ligand>
        <name>Zn(2+)</name>
        <dbReference type="ChEBI" id="CHEBI:29105"/>
        <label>1</label>
    </ligand>
</feature>
<proteinExistence type="inferred from homology"/>
<evidence type="ECO:0000313" key="9">
    <source>
        <dbReference type="WBParaSite" id="nRc.2.0.1.t23086-RA"/>
    </source>
</evidence>
<dbReference type="InterPro" id="IPR008978">
    <property type="entry name" value="HSP20-like_chaperone"/>
</dbReference>
<accession>A0A915JBR0</accession>
<dbReference type="GO" id="GO:0009408">
    <property type="term" value="P:response to heat"/>
    <property type="evidence" value="ECO:0007669"/>
    <property type="project" value="TreeGrafter"/>
</dbReference>
<name>A0A915JBR0_ROMCU</name>
<dbReference type="GO" id="GO:0005737">
    <property type="term" value="C:cytoplasm"/>
    <property type="evidence" value="ECO:0007669"/>
    <property type="project" value="TreeGrafter"/>
</dbReference>
<evidence type="ECO:0000313" key="8">
    <source>
        <dbReference type="Proteomes" id="UP000887565"/>
    </source>
</evidence>
<dbReference type="PANTHER" id="PTHR45640:SF13">
    <property type="entry name" value="HEAT SHOCK PROTEIN 22-RELATED"/>
    <property type="match status" value="1"/>
</dbReference>
<dbReference type="PRINTS" id="PR00299">
    <property type="entry name" value="ACRYSTALLIN"/>
</dbReference>
<dbReference type="GO" id="GO:0051082">
    <property type="term" value="F:unfolded protein binding"/>
    <property type="evidence" value="ECO:0007669"/>
    <property type="project" value="TreeGrafter"/>
</dbReference>
<protein>
    <submittedName>
        <fullName evidence="9">SHSP domain-containing protein</fullName>
    </submittedName>
</protein>
<comment type="similarity">
    <text evidence="2 4 5">Belongs to the small heat shock protein (HSP20) family.</text>
</comment>
<sequence>MSLFLRSSDYPLDWIDAMERSFDRDFMSPLLACPVLAPYRMRSRSPMRQSIDAANALAEIANDANKFAINVDVSHFTPEEVKVKLVDKDLIIEGHHEEKMDKHGFISRSFKRRYVVPEDVDPQTLTSKLTDKGILHVEAPKMIAAGKQTERTIPIQYSTSTAKSLESGKSSKSEQAGKEAKKVNGA</sequence>
<dbReference type="PIRSF" id="PIRSF036514">
    <property type="entry name" value="Sm_HSP_B1"/>
    <property type="match status" value="1"/>
</dbReference>
<dbReference type="OMA" id="HADEWND"/>
<dbReference type="Gene3D" id="2.60.40.790">
    <property type="match status" value="1"/>
</dbReference>
<organism evidence="8 9">
    <name type="scientific">Romanomermis culicivorax</name>
    <name type="common">Nematode worm</name>
    <dbReference type="NCBI Taxonomy" id="13658"/>
    <lineage>
        <taxon>Eukaryota</taxon>
        <taxon>Metazoa</taxon>
        <taxon>Ecdysozoa</taxon>
        <taxon>Nematoda</taxon>
        <taxon>Enoplea</taxon>
        <taxon>Dorylaimia</taxon>
        <taxon>Mermithida</taxon>
        <taxon>Mermithoidea</taxon>
        <taxon>Mermithidae</taxon>
        <taxon>Romanomermis</taxon>
    </lineage>
</organism>
<dbReference type="SUPFAM" id="SSF49764">
    <property type="entry name" value="HSP20-like chaperones"/>
    <property type="match status" value="1"/>
</dbReference>
<dbReference type="PANTHER" id="PTHR45640">
    <property type="entry name" value="HEAT SHOCK PROTEIN HSP-12.2-RELATED"/>
    <property type="match status" value="1"/>
</dbReference>
<feature type="domain" description="SHSP" evidence="7">
    <location>
        <begin position="48"/>
        <end position="158"/>
    </location>
</feature>
<dbReference type="InterPro" id="IPR001436">
    <property type="entry name" value="Alpha-crystallin/sHSP_animal"/>
</dbReference>
<feature type="binding site" evidence="3">
    <location>
        <position position="98"/>
    </location>
    <ligand>
        <name>Zn(2+)</name>
        <dbReference type="ChEBI" id="CHEBI:29105"/>
        <label>1</label>
    </ligand>
</feature>
<dbReference type="CDD" id="cd06526">
    <property type="entry name" value="metazoan_ACD"/>
    <property type="match status" value="1"/>
</dbReference>
<dbReference type="Pfam" id="PF00011">
    <property type="entry name" value="HSP20"/>
    <property type="match status" value="1"/>
</dbReference>
<dbReference type="GO" id="GO:0005634">
    <property type="term" value="C:nucleus"/>
    <property type="evidence" value="ECO:0007669"/>
    <property type="project" value="TreeGrafter"/>
</dbReference>
<dbReference type="WBParaSite" id="nRc.2.0.1.t23086-RA">
    <property type="protein sequence ID" value="nRc.2.0.1.t23086-RA"/>
    <property type="gene ID" value="nRc.2.0.1.g23086"/>
</dbReference>
<evidence type="ECO:0000256" key="3">
    <source>
        <dbReference type="PIRSR" id="PIRSR036514-1"/>
    </source>
</evidence>
<dbReference type="Proteomes" id="UP000887565">
    <property type="component" value="Unplaced"/>
</dbReference>
<dbReference type="GO" id="GO:0042026">
    <property type="term" value="P:protein refolding"/>
    <property type="evidence" value="ECO:0007669"/>
    <property type="project" value="TreeGrafter"/>
</dbReference>
<dbReference type="InterPro" id="IPR055269">
    <property type="entry name" value="Alpha-crystallin/HSP_16"/>
</dbReference>
<feature type="region of interest" description="Disordered" evidence="6">
    <location>
        <begin position="152"/>
        <end position="186"/>
    </location>
</feature>
<evidence type="ECO:0000256" key="2">
    <source>
        <dbReference type="PIRNR" id="PIRNR036514"/>
    </source>
</evidence>
<evidence type="ECO:0000256" key="4">
    <source>
        <dbReference type="PROSITE-ProRule" id="PRU00285"/>
    </source>
</evidence>
<dbReference type="AlphaFoldDB" id="A0A915JBR0"/>
<feature type="binding site" evidence="3">
    <location>
        <position position="103"/>
    </location>
    <ligand>
        <name>Zn(2+)</name>
        <dbReference type="ChEBI" id="CHEBI:29105"/>
        <label>1</label>
    </ligand>
</feature>
<keyword evidence="1" id="KW-0346">Stress response</keyword>
<feature type="compositionally biased region" description="Basic and acidic residues" evidence="6">
    <location>
        <begin position="169"/>
        <end position="186"/>
    </location>
</feature>
<keyword evidence="8" id="KW-1185">Reference proteome</keyword>
<evidence type="ECO:0000259" key="7">
    <source>
        <dbReference type="PROSITE" id="PS01031"/>
    </source>
</evidence>
<evidence type="ECO:0000256" key="5">
    <source>
        <dbReference type="RuleBase" id="RU003616"/>
    </source>
</evidence>
<dbReference type="InterPro" id="IPR002068">
    <property type="entry name" value="A-crystallin/Hsp20_dom"/>
</dbReference>
<keyword evidence="3" id="KW-0862">Zinc</keyword>
<keyword evidence="3" id="KW-0479">Metal-binding</keyword>
<reference evidence="9" key="1">
    <citation type="submission" date="2022-11" db="UniProtKB">
        <authorList>
            <consortium name="WormBaseParasite"/>
        </authorList>
    </citation>
    <scope>IDENTIFICATION</scope>
</reference>